<dbReference type="PANTHER" id="PTHR11562:SF17">
    <property type="entry name" value="RE54080P-RELATED"/>
    <property type="match status" value="1"/>
</dbReference>
<dbReference type="Gene3D" id="1.20.1510.10">
    <property type="entry name" value="Cation efflux protein transmembrane domain"/>
    <property type="match status" value="1"/>
</dbReference>
<feature type="domain" description="Cation efflux protein cytoplasmic" evidence="11">
    <location>
        <begin position="209"/>
        <end position="284"/>
    </location>
</feature>
<feature type="transmembrane region" description="Helical" evidence="9">
    <location>
        <begin position="20"/>
        <end position="40"/>
    </location>
</feature>
<dbReference type="InterPro" id="IPR036837">
    <property type="entry name" value="Cation_efflux_CTD_sf"/>
</dbReference>
<dbReference type="PANTHER" id="PTHR11562">
    <property type="entry name" value="CATION EFFLUX PROTEIN/ ZINC TRANSPORTER"/>
    <property type="match status" value="1"/>
</dbReference>
<keyword evidence="5" id="KW-0862">Zinc</keyword>
<dbReference type="Pfam" id="PF16916">
    <property type="entry name" value="ZT_dimer"/>
    <property type="match status" value="1"/>
</dbReference>
<dbReference type="InterPro" id="IPR002524">
    <property type="entry name" value="Cation_efflux"/>
</dbReference>
<evidence type="ECO:0000259" key="11">
    <source>
        <dbReference type="Pfam" id="PF16916"/>
    </source>
</evidence>
<evidence type="ECO:0000256" key="4">
    <source>
        <dbReference type="ARBA" id="ARBA00022692"/>
    </source>
</evidence>
<dbReference type="AlphaFoldDB" id="A0A098BZD6"/>
<dbReference type="SUPFAM" id="SSF161111">
    <property type="entry name" value="Cation efflux protein transmembrane domain-like"/>
    <property type="match status" value="1"/>
</dbReference>
<dbReference type="EMBL" id="LN515532">
    <property type="protein sequence ID" value="CEA15541.1"/>
    <property type="molecule type" value="Genomic_DNA"/>
</dbReference>
<dbReference type="GO" id="GO:0005385">
    <property type="term" value="F:zinc ion transmembrane transporter activity"/>
    <property type="evidence" value="ECO:0007669"/>
    <property type="project" value="TreeGrafter"/>
</dbReference>
<comment type="subcellular location">
    <subcellularLocation>
        <location evidence="1">Membrane</location>
        <topology evidence="1">Multi-pass membrane protein</topology>
    </subcellularLocation>
</comment>
<dbReference type="GO" id="GO:0005886">
    <property type="term" value="C:plasma membrane"/>
    <property type="evidence" value="ECO:0007669"/>
    <property type="project" value="TreeGrafter"/>
</dbReference>
<dbReference type="InterPro" id="IPR050681">
    <property type="entry name" value="CDF/SLC30A"/>
</dbReference>
<dbReference type="STRING" id="1562970.ING2E5B_0775"/>
<protein>
    <submittedName>
        <fullName evidence="12">Cation diffusion facilitator family transporter</fullName>
    </submittedName>
</protein>
<feature type="transmembrane region" description="Helical" evidence="9">
    <location>
        <begin position="83"/>
        <end position="106"/>
    </location>
</feature>
<dbReference type="Proteomes" id="UP000032417">
    <property type="component" value="Chromosome 1"/>
</dbReference>
<dbReference type="Pfam" id="PF01545">
    <property type="entry name" value="Cation_efflux"/>
    <property type="match status" value="1"/>
</dbReference>
<name>A0A098BZD6_9BACT</name>
<accession>A0A098BZD6</accession>
<keyword evidence="6 9" id="KW-1133">Transmembrane helix</keyword>
<evidence type="ECO:0000256" key="1">
    <source>
        <dbReference type="ARBA" id="ARBA00004141"/>
    </source>
</evidence>
<feature type="transmembrane region" description="Helical" evidence="9">
    <location>
        <begin position="118"/>
        <end position="135"/>
    </location>
</feature>
<evidence type="ECO:0000256" key="7">
    <source>
        <dbReference type="ARBA" id="ARBA00023065"/>
    </source>
</evidence>
<dbReference type="SUPFAM" id="SSF160240">
    <property type="entry name" value="Cation efflux protein cytoplasmic domain-like"/>
    <property type="match status" value="1"/>
</dbReference>
<keyword evidence="3" id="KW-0813">Transport</keyword>
<evidence type="ECO:0000256" key="6">
    <source>
        <dbReference type="ARBA" id="ARBA00022989"/>
    </source>
</evidence>
<evidence type="ECO:0000256" key="8">
    <source>
        <dbReference type="ARBA" id="ARBA00023136"/>
    </source>
</evidence>
<proteinExistence type="inferred from homology"/>
<feature type="domain" description="Cation efflux protein transmembrane" evidence="10">
    <location>
        <begin position="17"/>
        <end position="205"/>
    </location>
</feature>
<evidence type="ECO:0000313" key="13">
    <source>
        <dbReference type="Proteomes" id="UP000032417"/>
    </source>
</evidence>
<keyword evidence="13" id="KW-1185">Reference proteome</keyword>
<dbReference type="Gene3D" id="3.30.70.1350">
    <property type="entry name" value="Cation efflux protein, cytoplasmic domain"/>
    <property type="match status" value="1"/>
</dbReference>
<evidence type="ECO:0000259" key="10">
    <source>
        <dbReference type="Pfam" id="PF01545"/>
    </source>
</evidence>
<evidence type="ECO:0000256" key="2">
    <source>
        <dbReference type="ARBA" id="ARBA00008873"/>
    </source>
</evidence>
<evidence type="ECO:0000256" key="5">
    <source>
        <dbReference type="ARBA" id="ARBA00022906"/>
    </source>
</evidence>
<keyword evidence="7" id="KW-0406">Ion transport</keyword>
<sequence>MDAHNHIHGNNDVKNIKTAFFLNFTFTIIELIGGVLTNSMAILSDAVHDLGDSITLGLSWYFQKISKKPRTHDFTYGYKRFSLLGALINSVILFVGCILILVKSIPRLFNPEQPDAEGMLLLAVLGIIINGIALIRLRKGSSLNERVVSLHMLEDVLGWVAVLVGAGIMLFIDAPIIDPILSIAISLFILLNVFRNLRESMHIILQGSPSKLDIENVEDMMLNIDEVSAVHDLHAWSVDGEYNVLTLHVVLKRELSMTDQHMLKTRIRDSMYKIGVQHCTIEFELSDEECTMGVYD</sequence>
<evidence type="ECO:0000313" key="12">
    <source>
        <dbReference type="EMBL" id="CEA15541.1"/>
    </source>
</evidence>
<reference evidence="12 13" key="1">
    <citation type="submission" date="2014-08" db="EMBL/GenBank/DDBJ databases">
        <authorList>
            <person name="Wibberg D."/>
        </authorList>
    </citation>
    <scope>NUCLEOTIDE SEQUENCE [LARGE SCALE GENOMIC DNA]</scope>
    <source>
        <strain evidence="13">ING2-E5B</strain>
    </source>
</reference>
<feature type="transmembrane region" description="Helical" evidence="9">
    <location>
        <begin position="156"/>
        <end position="174"/>
    </location>
</feature>
<evidence type="ECO:0000256" key="3">
    <source>
        <dbReference type="ARBA" id="ARBA00022448"/>
    </source>
</evidence>
<dbReference type="NCBIfam" id="TIGR01297">
    <property type="entry name" value="CDF"/>
    <property type="match status" value="1"/>
</dbReference>
<organism evidence="12 13">
    <name type="scientific">Fermentimonas caenicola</name>
    <dbReference type="NCBI Taxonomy" id="1562970"/>
    <lineage>
        <taxon>Bacteria</taxon>
        <taxon>Pseudomonadati</taxon>
        <taxon>Bacteroidota</taxon>
        <taxon>Bacteroidia</taxon>
        <taxon>Bacteroidales</taxon>
        <taxon>Dysgonomonadaceae</taxon>
        <taxon>Fermentimonas</taxon>
    </lineage>
</organism>
<evidence type="ECO:0000256" key="9">
    <source>
        <dbReference type="SAM" id="Phobius"/>
    </source>
</evidence>
<dbReference type="PATRIC" id="fig|1562970.3.peg.773"/>
<dbReference type="KEGG" id="pbt:ING2E5B_0775"/>
<dbReference type="InterPro" id="IPR027470">
    <property type="entry name" value="Cation_efflux_CTD"/>
</dbReference>
<keyword evidence="4 9" id="KW-0812">Transmembrane</keyword>
<dbReference type="InterPro" id="IPR058533">
    <property type="entry name" value="Cation_efflux_TM"/>
</dbReference>
<dbReference type="InterPro" id="IPR027469">
    <property type="entry name" value="Cation_efflux_TMD_sf"/>
</dbReference>
<comment type="similarity">
    <text evidence="2">Belongs to the cation diffusion facilitator (CDF) transporter (TC 2.A.4) family. SLC30A subfamily.</text>
</comment>
<keyword evidence="5" id="KW-0864">Zinc transport</keyword>
<keyword evidence="8 9" id="KW-0472">Membrane</keyword>
<gene>
    <name evidence="12" type="ORF">ING2E5B_0775</name>
</gene>
<dbReference type="OrthoDB" id="9809646at2"/>
<dbReference type="HOGENOM" id="CLU_013430_0_0_10"/>